<dbReference type="InterPro" id="IPR046825">
    <property type="entry name" value="PDH_C"/>
</dbReference>
<evidence type="ECO:0000256" key="5">
    <source>
        <dbReference type="ARBA" id="ARBA00022498"/>
    </source>
</evidence>
<dbReference type="PANTHER" id="PTHR21363">
    <property type="entry name" value="PREPHENATE DEHYDROGENASE"/>
    <property type="match status" value="1"/>
</dbReference>
<dbReference type="GO" id="GO:0008977">
    <property type="term" value="F:prephenate dehydrogenase (NAD+) activity"/>
    <property type="evidence" value="ECO:0007669"/>
    <property type="project" value="UniProtKB-EC"/>
</dbReference>
<dbReference type="RefSeq" id="WP_058858541.1">
    <property type="nucleotide sequence ID" value="NZ_BJZR01000067.1"/>
</dbReference>
<evidence type="ECO:0000256" key="4">
    <source>
        <dbReference type="ARBA" id="ARBA00016891"/>
    </source>
</evidence>
<dbReference type="InterPro" id="IPR036291">
    <property type="entry name" value="NAD(P)-bd_dom_sf"/>
</dbReference>
<keyword evidence="15" id="KW-1185">Reference proteome</keyword>
<dbReference type="GO" id="GO:0070403">
    <property type="term" value="F:NAD+ binding"/>
    <property type="evidence" value="ECO:0007669"/>
    <property type="project" value="InterPro"/>
</dbReference>
<dbReference type="Pfam" id="PF02153">
    <property type="entry name" value="PDH_N"/>
    <property type="match status" value="1"/>
</dbReference>
<evidence type="ECO:0000256" key="8">
    <source>
        <dbReference type="ARBA" id="ARBA00023141"/>
    </source>
</evidence>
<feature type="domain" description="ACT" evidence="11">
    <location>
        <begin position="310"/>
        <end position="377"/>
    </location>
</feature>
<dbReference type="OrthoDB" id="9802008at2"/>
<dbReference type="InterPro" id="IPR050812">
    <property type="entry name" value="Preph/Arog_dehydrog"/>
</dbReference>
<organism evidence="12 14">
    <name type="scientific">Kocuria flava</name>
    <dbReference type="NCBI Taxonomy" id="446860"/>
    <lineage>
        <taxon>Bacteria</taxon>
        <taxon>Bacillati</taxon>
        <taxon>Actinomycetota</taxon>
        <taxon>Actinomycetes</taxon>
        <taxon>Micrococcales</taxon>
        <taxon>Micrococcaceae</taxon>
        <taxon>Kocuria</taxon>
    </lineage>
</organism>
<keyword evidence="5" id="KW-0827">Tyrosine biosynthesis</keyword>
<dbReference type="InterPro" id="IPR046826">
    <property type="entry name" value="PDH_N"/>
</dbReference>
<evidence type="ECO:0000259" key="11">
    <source>
        <dbReference type="PROSITE" id="PS51671"/>
    </source>
</evidence>
<comment type="catalytic activity">
    <reaction evidence="9">
        <text>prephenate + NAD(+) = 3-(4-hydroxyphenyl)pyruvate + CO2 + NADH</text>
        <dbReference type="Rhea" id="RHEA:13869"/>
        <dbReference type="ChEBI" id="CHEBI:16526"/>
        <dbReference type="ChEBI" id="CHEBI:29934"/>
        <dbReference type="ChEBI" id="CHEBI:36242"/>
        <dbReference type="ChEBI" id="CHEBI:57540"/>
        <dbReference type="ChEBI" id="CHEBI:57945"/>
        <dbReference type="EC" id="1.3.1.12"/>
    </reaction>
</comment>
<keyword evidence="7" id="KW-0520">NAD</keyword>
<dbReference type="NCBIfam" id="NF005112">
    <property type="entry name" value="PRK06545.2-4"/>
    <property type="match status" value="1"/>
</dbReference>
<evidence type="ECO:0000313" key="14">
    <source>
        <dbReference type="Proteomes" id="UP000057181"/>
    </source>
</evidence>
<protein>
    <recommendedName>
        <fullName evidence="4">Prephenate dehydrogenase</fullName>
        <ecNumber evidence="3">1.3.1.12</ecNumber>
    </recommendedName>
</protein>
<keyword evidence="8" id="KW-0057">Aromatic amino acid biosynthesis</keyword>
<dbReference type="InterPro" id="IPR008927">
    <property type="entry name" value="6-PGluconate_DH-like_C_sf"/>
</dbReference>
<dbReference type="InterPro" id="IPR045865">
    <property type="entry name" value="ACT-like_dom_sf"/>
</dbReference>
<dbReference type="InterPro" id="IPR002912">
    <property type="entry name" value="ACT_dom"/>
</dbReference>
<evidence type="ECO:0000313" key="15">
    <source>
        <dbReference type="Proteomes" id="UP000321155"/>
    </source>
</evidence>
<comment type="pathway">
    <text evidence="1">Amino-acid biosynthesis; L-tyrosine biosynthesis; (4-hydroxyphenyl)pyruvate from prephenate (NAD(+) route): step 1/1.</text>
</comment>
<dbReference type="Pfam" id="PF20463">
    <property type="entry name" value="PDH_C"/>
    <property type="match status" value="1"/>
</dbReference>
<evidence type="ECO:0000256" key="3">
    <source>
        <dbReference type="ARBA" id="ARBA00012068"/>
    </source>
</evidence>
<keyword evidence="8" id="KW-0028">Amino-acid biosynthesis</keyword>
<dbReference type="SUPFAM" id="SSF48179">
    <property type="entry name" value="6-phosphogluconate dehydrogenase C-terminal domain-like"/>
    <property type="match status" value="1"/>
</dbReference>
<evidence type="ECO:0000256" key="6">
    <source>
        <dbReference type="ARBA" id="ARBA00023002"/>
    </source>
</evidence>
<gene>
    <name evidence="12" type="ORF">AS188_08820</name>
    <name evidence="13" type="ORF">KFL01_21760</name>
</gene>
<sequence>MAARTPGAEPATPPAATEGPVLVVGAGLLGASIGLGLRHLGVEVWLQDASPTAEAVAEDIGAGRSCRAAAEDRVPEPGLVVVAVPPDVAAETVARALEEHPAAVVLDVASVKEAVLEGVRARGADLTRYVGTHPMAGRERSGPVAARGELFTSMPWVVCDSGSSSPAALAAARHLAVDLGATVTFMDAREHDATVALISHLPQVMSSLLASRLQETPLHHLSLAGQGLRDTTRIAASDPGLWVQILAANAGPVVAALHGVREDLDRLIATLEAPRAPGARLDIAQLMAEGNAGRARIPGKHGGAPRAFETVTVLVGDVPGQLARLLAEIGEIGVNLEDLRLEHSPGQPVGLAEVSVLPHRRKELIEALQERGWKVVQ</sequence>
<dbReference type="Gene3D" id="3.40.50.720">
    <property type="entry name" value="NAD(P)-binding Rossmann-like Domain"/>
    <property type="match status" value="1"/>
</dbReference>
<proteinExistence type="inferred from homology"/>
<dbReference type="EMBL" id="CP013254">
    <property type="protein sequence ID" value="ALU39833.1"/>
    <property type="molecule type" value="Genomic_DNA"/>
</dbReference>
<dbReference type="KEGG" id="kfv:AS188_08820"/>
<name>A0A0U3HFA3_9MICC</name>
<evidence type="ECO:0000313" key="13">
    <source>
        <dbReference type="EMBL" id="GEO92870.1"/>
    </source>
</evidence>
<dbReference type="PROSITE" id="PS51176">
    <property type="entry name" value="PDH_ADH"/>
    <property type="match status" value="1"/>
</dbReference>
<dbReference type="UniPathway" id="UPA00122">
    <property type="reaction ID" value="UER00961"/>
</dbReference>
<dbReference type="InterPro" id="IPR003099">
    <property type="entry name" value="Prephen_DH"/>
</dbReference>
<dbReference type="PROSITE" id="PS51671">
    <property type="entry name" value="ACT"/>
    <property type="match status" value="1"/>
</dbReference>
<dbReference type="NCBIfam" id="NF005111">
    <property type="entry name" value="PRK06545.2-3"/>
    <property type="match status" value="1"/>
</dbReference>
<keyword evidence="6" id="KW-0560">Oxidoreductase</keyword>
<evidence type="ECO:0000256" key="1">
    <source>
        <dbReference type="ARBA" id="ARBA00005067"/>
    </source>
</evidence>
<dbReference type="Proteomes" id="UP000057181">
    <property type="component" value="Chromosome"/>
</dbReference>
<accession>A0A0U3HFA3</accession>
<evidence type="ECO:0000313" key="12">
    <source>
        <dbReference type="EMBL" id="ALU39833.1"/>
    </source>
</evidence>
<dbReference type="EC" id="1.3.1.12" evidence="3"/>
<dbReference type="STRING" id="446860.AS188_08820"/>
<dbReference type="SUPFAM" id="SSF55021">
    <property type="entry name" value="ACT-like"/>
    <property type="match status" value="1"/>
</dbReference>
<evidence type="ECO:0000256" key="9">
    <source>
        <dbReference type="ARBA" id="ARBA00049260"/>
    </source>
</evidence>
<evidence type="ECO:0000259" key="10">
    <source>
        <dbReference type="PROSITE" id="PS51176"/>
    </source>
</evidence>
<dbReference type="SUPFAM" id="SSF51735">
    <property type="entry name" value="NAD(P)-binding Rossmann-fold domains"/>
    <property type="match status" value="1"/>
</dbReference>
<dbReference type="PANTHER" id="PTHR21363:SF0">
    <property type="entry name" value="PREPHENATE DEHYDROGENASE [NADP(+)]"/>
    <property type="match status" value="1"/>
</dbReference>
<dbReference type="Gene3D" id="1.10.3660.10">
    <property type="entry name" value="6-phosphogluconate dehydrogenase C-terminal like domain"/>
    <property type="match status" value="1"/>
</dbReference>
<feature type="domain" description="Prephenate/arogenate dehydrogenase" evidence="10">
    <location>
        <begin position="19"/>
        <end position="305"/>
    </location>
</feature>
<evidence type="ECO:0000256" key="7">
    <source>
        <dbReference type="ARBA" id="ARBA00023027"/>
    </source>
</evidence>
<dbReference type="GO" id="GO:0006571">
    <property type="term" value="P:tyrosine biosynthetic process"/>
    <property type="evidence" value="ECO:0007669"/>
    <property type="project" value="UniProtKB-UniPathway"/>
</dbReference>
<dbReference type="Proteomes" id="UP000321155">
    <property type="component" value="Unassembled WGS sequence"/>
</dbReference>
<reference evidence="12 14" key="1">
    <citation type="submission" date="2015-11" db="EMBL/GenBank/DDBJ databases">
        <title>Complete Genome Sequence of Kocuria flava strain HO-9041.</title>
        <authorList>
            <person name="Zhou M."/>
            <person name="Dai J."/>
        </authorList>
    </citation>
    <scope>NUCLEOTIDE SEQUENCE [LARGE SCALE GENOMIC DNA]</scope>
    <source>
        <strain evidence="12 14">HO-9041</strain>
    </source>
</reference>
<dbReference type="EMBL" id="BJZR01000067">
    <property type="protein sequence ID" value="GEO92870.1"/>
    <property type="molecule type" value="Genomic_DNA"/>
</dbReference>
<dbReference type="GO" id="GO:0004665">
    <property type="term" value="F:prephenate dehydrogenase (NADP+) activity"/>
    <property type="evidence" value="ECO:0007669"/>
    <property type="project" value="InterPro"/>
</dbReference>
<dbReference type="AlphaFoldDB" id="A0A0U3HFA3"/>
<comment type="similarity">
    <text evidence="2">Belongs to the prephenate/arogenate dehydrogenase family.</text>
</comment>
<evidence type="ECO:0000256" key="2">
    <source>
        <dbReference type="ARBA" id="ARBA00007964"/>
    </source>
</evidence>
<reference evidence="13 15" key="2">
    <citation type="submission" date="2019-07" db="EMBL/GenBank/DDBJ databases">
        <title>Whole genome shotgun sequence of Kocuria flava NBRC 107626.</title>
        <authorList>
            <person name="Hosoyama A."/>
            <person name="Uohara A."/>
            <person name="Ohji S."/>
            <person name="Ichikawa N."/>
        </authorList>
    </citation>
    <scope>NUCLEOTIDE SEQUENCE [LARGE SCALE GENOMIC DNA]</scope>
    <source>
        <strain evidence="13 15">NBRC 107626</strain>
    </source>
</reference>